<dbReference type="GO" id="GO:0005524">
    <property type="term" value="F:ATP binding"/>
    <property type="evidence" value="ECO:0007669"/>
    <property type="project" value="UniProtKB-UniRule"/>
</dbReference>
<comment type="subcellular location">
    <subcellularLocation>
        <location evidence="1">Membrane</location>
        <topology evidence="1">Single-pass membrane protein</topology>
    </subcellularLocation>
</comment>
<dbReference type="GO" id="GO:0004714">
    <property type="term" value="F:transmembrane receptor protein tyrosine kinase activity"/>
    <property type="evidence" value="ECO:0007669"/>
    <property type="project" value="UniProtKB-EC"/>
</dbReference>
<dbReference type="GO" id="GO:0005886">
    <property type="term" value="C:plasma membrane"/>
    <property type="evidence" value="ECO:0007669"/>
    <property type="project" value="TreeGrafter"/>
</dbReference>
<feature type="binding site" evidence="6">
    <location>
        <position position="67"/>
    </location>
    <ligand>
        <name>ATP</name>
        <dbReference type="ChEBI" id="CHEBI:30616"/>
    </ligand>
</feature>
<dbReference type="Proteomes" id="UP000887566">
    <property type="component" value="Unplaced"/>
</dbReference>
<sequence>MEESLSVPLMYADTIYEHLDFLVYDEKYELDPANIKLLQTLGSGHFGDVYLGILNLNGAKKPVAVKKTKQLATIQQKEGNKSPEECNKIWQMERDSLRDELKIMAHIGAHSHVVRLIGAVTTSKDDYCLVTEYCEYGSLDTFLQNKMDYGLFMNEIVTEDSAGYVIRGRECVYKNMQDTSWDSQFEVRRSNGMLTTSDLLWFALQMARAMEYLTQHSVVHRDVALRNVLLKSDYTLKVADFGLSRLASDDGCYYQLRNVAVPIRSTAPEAMKVGRFSEHSECWAYGVALWELFTFSKKQPYVEECPDGYNDIMAFLTAGNRLTVPSTAPKPMYFEQILLKYY</sequence>
<evidence type="ECO:0000313" key="8">
    <source>
        <dbReference type="Proteomes" id="UP000887566"/>
    </source>
</evidence>
<evidence type="ECO:0000313" key="9">
    <source>
        <dbReference type="WBParaSite" id="PSAMB.scaffold2398size23422.g17610.t1"/>
    </source>
</evidence>
<evidence type="ECO:0000256" key="3">
    <source>
        <dbReference type="PIRSR" id="PIRSR000615-1"/>
    </source>
</evidence>
<accession>A0A914VS71</accession>
<dbReference type="Pfam" id="PF07714">
    <property type="entry name" value="PK_Tyr_Ser-Thr"/>
    <property type="match status" value="1"/>
</dbReference>
<protein>
    <submittedName>
        <fullName evidence="9">Protein kinase domain-containing protein</fullName>
    </submittedName>
</protein>
<dbReference type="InterPro" id="IPR008266">
    <property type="entry name" value="Tyr_kinase_AS"/>
</dbReference>
<dbReference type="Gene3D" id="3.30.200.20">
    <property type="entry name" value="Phosphorylase Kinase, domain 1"/>
    <property type="match status" value="1"/>
</dbReference>
<dbReference type="GO" id="GO:0007169">
    <property type="term" value="P:cell surface receptor protein tyrosine kinase signaling pathway"/>
    <property type="evidence" value="ECO:0007669"/>
    <property type="project" value="TreeGrafter"/>
</dbReference>
<evidence type="ECO:0000256" key="4">
    <source>
        <dbReference type="PIRSR" id="PIRSR000615-2"/>
    </source>
</evidence>
<dbReference type="PROSITE" id="PS00107">
    <property type="entry name" value="PROTEIN_KINASE_ATP"/>
    <property type="match status" value="1"/>
</dbReference>
<dbReference type="PANTHER" id="PTHR24416:SF600">
    <property type="entry name" value="PDGF- AND VEGF-RECEPTOR RELATED, ISOFORM J"/>
    <property type="match status" value="1"/>
</dbReference>
<evidence type="ECO:0000259" key="7">
    <source>
        <dbReference type="PROSITE" id="PS50011"/>
    </source>
</evidence>
<feature type="binding site" evidence="4">
    <location>
        <position position="226"/>
    </location>
    <ligand>
        <name>ATP</name>
        <dbReference type="ChEBI" id="CHEBI:30616"/>
    </ligand>
</feature>
<keyword evidence="4 6" id="KW-0547">Nucleotide-binding</keyword>
<dbReference type="PANTHER" id="PTHR24416">
    <property type="entry name" value="TYROSINE-PROTEIN KINASE RECEPTOR"/>
    <property type="match status" value="1"/>
</dbReference>
<dbReference type="GO" id="GO:0043235">
    <property type="term" value="C:receptor complex"/>
    <property type="evidence" value="ECO:0007669"/>
    <property type="project" value="TreeGrafter"/>
</dbReference>
<comment type="catalytic activity">
    <reaction evidence="2">
        <text>L-tyrosyl-[protein] + ATP = O-phospho-L-tyrosyl-[protein] + ADP + H(+)</text>
        <dbReference type="Rhea" id="RHEA:10596"/>
        <dbReference type="Rhea" id="RHEA-COMP:10136"/>
        <dbReference type="Rhea" id="RHEA-COMP:20101"/>
        <dbReference type="ChEBI" id="CHEBI:15378"/>
        <dbReference type="ChEBI" id="CHEBI:30616"/>
        <dbReference type="ChEBI" id="CHEBI:46858"/>
        <dbReference type="ChEBI" id="CHEBI:61978"/>
        <dbReference type="ChEBI" id="CHEBI:456216"/>
        <dbReference type="EC" id="2.7.10.1"/>
    </reaction>
</comment>
<evidence type="ECO:0000256" key="5">
    <source>
        <dbReference type="PIRSR" id="PIRSR000615-3"/>
    </source>
</evidence>
<dbReference type="InterPro" id="IPR011009">
    <property type="entry name" value="Kinase-like_dom_sf"/>
</dbReference>
<feature type="binding site" evidence="4">
    <location>
        <begin position="42"/>
        <end position="49"/>
    </location>
    <ligand>
        <name>ATP</name>
        <dbReference type="ChEBI" id="CHEBI:30616"/>
    </ligand>
</feature>
<feature type="binding site" evidence="4">
    <location>
        <position position="66"/>
    </location>
    <ligand>
        <name>ATP</name>
        <dbReference type="ChEBI" id="CHEBI:30616"/>
    </ligand>
</feature>
<keyword evidence="5" id="KW-0479">Metal-binding</keyword>
<dbReference type="SUPFAM" id="SSF56112">
    <property type="entry name" value="Protein kinase-like (PK-like)"/>
    <property type="match status" value="1"/>
</dbReference>
<dbReference type="PROSITE" id="PS00109">
    <property type="entry name" value="PROTEIN_KINASE_TYR"/>
    <property type="match status" value="1"/>
</dbReference>
<keyword evidence="5" id="KW-0460">Magnesium</keyword>
<dbReference type="InterPro" id="IPR017441">
    <property type="entry name" value="Protein_kinase_ATP_BS"/>
</dbReference>
<evidence type="ECO:0000256" key="1">
    <source>
        <dbReference type="ARBA" id="ARBA00004167"/>
    </source>
</evidence>
<dbReference type="InterPro" id="IPR020635">
    <property type="entry name" value="Tyr_kinase_cat_dom"/>
</dbReference>
<dbReference type="PIRSF" id="PIRSF000615">
    <property type="entry name" value="TyrPK_CSF1-R"/>
    <property type="match status" value="1"/>
</dbReference>
<keyword evidence="8" id="KW-1185">Reference proteome</keyword>
<dbReference type="InterPro" id="IPR001245">
    <property type="entry name" value="Ser-Thr/Tyr_kinase_cat_dom"/>
</dbReference>
<dbReference type="SMART" id="SM00219">
    <property type="entry name" value="TyrKc"/>
    <property type="match status" value="1"/>
</dbReference>
<name>A0A914VS71_9BILA</name>
<dbReference type="CDD" id="cd00192">
    <property type="entry name" value="PTKc"/>
    <property type="match status" value="1"/>
</dbReference>
<feature type="binding site" evidence="5">
    <location>
        <position position="240"/>
    </location>
    <ligand>
        <name>Mg(2+)</name>
        <dbReference type="ChEBI" id="CHEBI:18420"/>
    </ligand>
</feature>
<proteinExistence type="predicted"/>
<dbReference type="InterPro" id="IPR050122">
    <property type="entry name" value="RTK"/>
</dbReference>
<dbReference type="PROSITE" id="PS50011">
    <property type="entry name" value="PROTEIN_KINASE_DOM"/>
    <property type="match status" value="1"/>
</dbReference>
<feature type="binding site" evidence="5">
    <location>
        <position position="227"/>
    </location>
    <ligand>
        <name>Mg(2+)</name>
        <dbReference type="ChEBI" id="CHEBI:18420"/>
    </ligand>
</feature>
<feature type="active site" description="Proton acceptor" evidence="3">
    <location>
        <position position="222"/>
    </location>
</feature>
<keyword evidence="4 6" id="KW-0067">ATP-binding</keyword>
<dbReference type="WBParaSite" id="PSAMB.scaffold2398size23422.g17610.t1">
    <property type="protein sequence ID" value="PSAMB.scaffold2398size23422.g17610.t1"/>
    <property type="gene ID" value="PSAMB.scaffold2398size23422.g17610"/>
</dbReference>
<dbReference type="Gene3D" id="1.10.510.10">
    <property type="entry name" value="Transferase(Phosphotransferase) domain 1"/>
    <property type="match status" value="1"/>
</dbReference>
<dbReference type="InterPro" id="IPR000719">
    <property type="entry name" value="Prot_kinase_dom"/>
</dbReference>
<evidence type="ECO:0000256" key="6">
    <source>
        <dbReference type="PROSITE-ProRule" id="PRU10141"/>
    </source>
</evidence>
<dbReference type="GO" id="GO:0046872">
    <property type="term" value="F:metal ion binding"/>
    <property type="evidence" value="ECO:0007669"/>
    <property type="project" value="UniProtKB-KW"/>
</dbReference>
<organism evidence="8 9">
    <name type="scientific">Plectus sambesii</name>
    <dbReference type="NCBI Taxonomy" id="2011161"/>
    <lineage>
        <taxon>Eukaryota</taxon>
        <taxon>Metazoa</taxon>
        <taxon>Ecdysozoa</taxon>
        <taxon>Nematoda</taxon>
        <taxon>Chromadorea</taxon>
        <taxon>Plectida</taxon>
        <taxon>Plectina</taxon>
        <taxon>Plectoidea</taxon>
        <taxon>Plectidae</taxon>
        <taxon>Plectus</taxon>
    </lineage>
</organism>
<dbReference type="AlphaFoldDB" id="A0A914VS71"/>
<reference evidence="9" key="1">
    <citation type="submission" date="2022-11" db="UniProtKB">
        <authorList>
            <consortium name="WormBaseParasite"/>
        </authorList>
    </citation>
    <scope>IDENTIFICATION</scope>
</reference>
<evidence type="ECO:0000256" key="2">
    <source>
        <dbReference type="ARBA" id="ARBA00051243"/>
    </source>
</evidence>
<feature type="domain" description="Protein kinase" evidence="7">
    <location>
        <begin position="35"/>
        <end position="342"/>
    </location>
</feature>